<dbReference type="Proteomes" id="UP000061665">
    <property type="component" value="Unassembled WGS sequence"/>
</dbReference>
<evidence type="ECO:0000313" key="3">
    <source>
        <dbReference type="Proteomes" id="UP000061665"/>
    </source>
</evidence>
<evidence type="ECO:0000259" key="1">
    <source>
        <dbReference type="Pfam" id="PF04536"/>
    </source>
</evidence>
<name>A0AB73G5V2_9BURK</name>
<organism evidence="2 3">
    <name type="scientific">Burkholderia ubonensis</name>
    <dbReference type="NCBI Taxonomy" id="101571"/>
    <lineage>
        <taxon>Bacteria</taxon>
        <taxon>Pseudomonadati</taxon>
        <taxon>Pseudomonadota</taxon>
        <taxon>Betaproteobacteria</taxon>
        <taxon>Burkholderiales</taxon>
        <taxon>Burkholderiaceae</taxon>
        <taxon>Burkholderia</taxon>
        <taxon>Burkholderia cepacia complex</taxon>
    </lineage>
</organism>
<sequence length="165" mass="18793">MELKRLLRHLVMTHWRVDAAFPRRSLRVIEQAVHASHDAHVGQVRFAVEGALHTTALLKGVSARARAIDVFSQLRVWDTEHNNGVLIYLLLADRDVEIVADRGIHAKVDSREWEAICRTMEADFRRGDYQLGVLRGIEQVTELLKTHFPATRPPVDEFPSSPVVM</sequence>
<dbReference type="Pfam" id="PF04536">
    <property type="entry name" value="TPM_phosphatase"/>
    <property type="match status" value="1"/>
</dbReference>
<dbReference type="AlphaFoldDB" id="A0AB73G5V2"/>
<proteinExistence type="predicted"/>
<protein>
    <recommendedName>
        <fullName evidence="1">TPM domain-containing protein</fullName>
    </recommendedName>
</protein>
<evidence type="ECO:0000313" key="2">
    <source>
        <dbReference type="EMBL" id="KVM36445.1"/>
    </source>
</evidence>
<reference evidence="2 3" key="1">
    <citation type="submission" date="2015-11" db="EMBL/GenBank/DDBJ databases">
        <title>Expanding the genomic diversity of Burkholderia species for the development of highly accurate diagnostics.</title>
        <authorList>
            <person name="Sahl J."/>
            <person name="Keim P."/>
            <person name="Wagner D."/>
        </authorList>
    </citation>
    <scope>NUCLEOTIDE SEQUENCE [LARGE SCALE GENOMIC DNA]</scope>
    <source>
        <strain evidence="2 3">MSMB2058</strain>
    </source>
</reference>
<dbReference type="EMBL" id="LOZE01000033">
    <property type="protein sequence ID" value="KVM36445.1"/>
    <property type="molecule type" value="Genomic_DNA"/>
</dbReference>
<dbReference type="PANTHER" id="PTHR30373">
    <property type="entry name" value="UPF0603 PROTEIN YGCG"/>
    <property type="match status" value="1"/>
</dbReference>
<dbReference type="PANTHER" id="PTHR30373:SF8">
    <property type="entry name" value="BLL7265 PROTEIN"/>
    <property type="match status" value="1"/>
</dbReference>
<feature type="domain" description="TPM" evidence="1">
    <location>
        <begin position="29"/>
        <end position="141"/>
    </location>
</feature>
<accession>A0AB73G5V2</accession>
<dbReference type="InterPro" id="IPR007621">
    <property type="entry name" value="TPM_dom"/>
</dbReference>
<comment type="caution">
    <text evidence="2">The sequence shown here is derived from an EMBL/GenBank/DDBJ whole genome shotgun (WGS) entry which is preliminary data.</text>
</comment>
<gene>
    <name evidence="2" type="ORF">WJ53_31305</name>
</gene>
<dbReference type="Gene3D" id="3.10.310.50">
    <property type="match status" value="1"/>
</dbReference>
<dbReference type="RefSeq" id="WP_059624352.1">
    <property type="nucleotide sequence ID" value="NZ_LOVQ01000011.1"/>
</dbReference>